<reference evidence="5 6" key="1">
    <citation type="journal article" date="2019" name="Commun. Biol.">
        <title>The bagworm genome reveals a unique fibroin gene that provides high tensile strength.</title>
        <authorList>
            <person name="Kono N."/>
            <person name="Nakamura H."/>
            <person name="Ohtoshi R."/>
            <person name="Tomita M."/>
            <person name="Numata K."/>
            <person name="Arakawa K."/>
        </authorList>
    </citation>
    <scope>NUCLEOTIDE SEQUENCE [LARGE SCALE GENOMIC DNA]</scope>
</reference>
<dbReference type="Pfam" id="PF00057">
    <property type="entry name" value="Ldl_recept_a"/>
    <property type="match status" value="1"/>
</dbReference>
<dbReference type="OrthoDB" id="10037824at2759"/>
<evidence type="ECO:0000259" key="4">
    <source>
        <dbReference type="PROSITE" id="PS01180"/>
    </source>
</evidence>
<dbReference type="InterPro" id="IPR036055">
    <property type="entry name" value="LDL_receptor-like_sf"/>
</dbReference>
<organism evidence="5 6">
    <name type="scientific">Eumeta variegata</name>
    <name type="common">Bagworm moth</name>
    <name type="synonym">Eumeta japonica</name>
    <dbReference type="NCBI Taxonomy" id="151549"/>
    <lineage>
        <taxon>Eukaryota</taxon>
        <taxon>Metazoa</taxon>
        <taxon>Ecdysozoa</taxon>
        <taxon>Arthropoda</taxon>
        <taxon>Hexapoda</taxon>
        <taxon>Insecta</taxon>
        <taxon>Pterygota</taxon>
        <taxon>Neoptera</taxon>
        <taxon>Endopterygota</taxon>
        <taxon>Lepidoptera</taxon>
        <taxon>Glossata</taxon>
        <taxon>Ditrysia</taxon>
        <taxon>Tineoidea</taxon>
        <taxon>Psychidae</taxon>
        <taxon>Oiketicinae</taxon>
        <taxon>Eumeta</taxon>
    </lineage>
</organism>
<sequence length="958" mass="105316">MEKGREEYHNGPAADGFIAANVTAAVQLSHRRSDDAGQSGTTRAGCVFRSFSRRWLVESAKIGRLKYKLLEFLSLKNDAVKRQAEYATVWQGMSPETVTSWLPYLLPGRRRSAAAGWSKGYRRIEASARLEARGRDALAMLWVCACALLALAGGARAGPACSVAEFACRNARCVRLDHYCDGFDNCGDASDEPPHCTGRSRLTVPCPVFEDRTLIFFLFCAVCNRTYYGHVGATYSLQIREVTRAPFLCHLTLTAGGGVHGDIVQLTFEQFAVGRYEADALDGCPDGYMQVSELGRPFTGGSWCGVAAGPAVYFSETATVTVSVKLFHARVGVPFHFELRYKFVAQRDAVVRFGPVGAPLERGSVSPGTYCTRTYEECYRKPCRLQSPNWPGMYPRNVTCYWSVRQKDVPTCKHAMVGVRQEAAHKVHMKRSLAAALNKTRRALRAWRDCTGERDRIIFYDGPSTDDPVLLEYCGGDWLPRVVSRGPEMLVAFHSSPFSAPLHGPSTSDARIVTVPGGGSSITSTADDSSAMEPPSAASALRGFELDVDVMFTDSDSLDYAREARRCEFHVKASSAEEEAEGGGAMRGRRGTLHAPAHTLAPNTTCTWTFHGRPGDIVWIYFSSYVQYSLVEQRRIDTDPPEPPSTADRERDRDHDRERDRGKVDRTDTSPLVRLRELLRARTTPRPSPVVPALSANISAACPTSLRIWDGGGEGEPQAKLVGRYCEEGPRTCARAALANATRAPRPCTGADGVVSRAPLLALALTSRPGTATNPLSFALHYEFVDTRLGGEAYTPPTAPAAPPVLPAACARLYTRPGNITNVLWLGRGGGSRLRCVFRVEAPARHRVRLRLLAAGFGAAPACATRPHPHTGRLLIYFCLNIEKFIRLQMNSSDSQKWTLKPAPSKGNEERKRNKRNIPSPLYLLTHYSIYYLSRIQFLAKGCTNTGWLYSPVTPNQS</sequence>
<dbReference type="InterPro" id="IPR000859">
    <property type="entry name" value="CUB_dom"/>
</dbReference>
<dbReference type="PROSITE" id="PS01180">
    <property type="entry name" value="CUB"/>
    <property type="match status" value="1"/>
</dbReference>
<feature type="disulfide bond" evidence="2">
    <location>
        <begin position="161"/>
        <end position="173"/>
    </location>
</feature>
<dbReference type="PANTHER" id="PTHR47537">
    <property type="entry name" value="CUBILIN"/>
    <property type="match status" value="1"/>
</dbReference>
<dbReference type="GO" id="GO:0005886">
    <property type="term" value="C:plasma membrane"/>
    <property type="evidence" value="ECO:0007669"/>
    <property type="project" value="TreeGrafter"/>
</dbReference>
<dbReference type="SUPFAM" id="SSF57424">
    <property type="entry name" value="LDL receptor-like module"/>
    <property type="match status" value="1"/>
</dbReference>
<dbReference type="Proteomes" id="UP000299102">
    <property type="component" value="Unassembled WGS sequence"/>
</dbReference>
<dbReference type="Gene3D" id="4.10.400.10">
    <property type="entry name" value="Low-density Lipoprotein Receptor"/>
    <property type="match status" value="1"/>
</dbReference>
<dbReference type="SMART" id="SM00192">
    <property type="entry name" value="LDLa"/>
    <property type="match status" value="1"/>
</dbReference>
<keyword evidence="1 2" id="KW-1015">Disulfide bond</keyword>
<dbReference type="PROSITE" id="PS01209">
    <property type="entry name" value="LDLRA_1"/>
    <property type="match status" value="1"/>
</dbReference>
<dbReference type="CDD" id="cd00041">
    <property type="entry name" value="CUB"/>
    <property type="match status" value="1"/>
</dbReference>
<dbReference type="SUPFAM" id="SSF49854">
    <property type="entry name" value="Spermadhesin, CUB domain"/>
    <property type="match status" value="2"/>
</dbReference>
<protein>
    <submittedName>
        <fullName evidence="5">Apical endosomal glycoprotein</fullName>
    </submittedName>
</protein>
<evidence type="ECO:0000313" key="6">
    <source>
        <dbReference type="Proteomes" id="UP000299102"/>
    </source>
</evidence>
<dbReference type="InterPro" id="IPR023415">
    <property type="entry name" value="LDLR_class-A_CS"/>
</dbReference>
<name>A0A4C1T545_EUMVA</name>
<feature type="compositionally biased region" description="Basic and acidic residues" evidence="3">
    <location>
        <begin position="647"/>
        <end position="669"/>
    </location>
</feature>
<evidence type="ECO:0000313" key="5">
    <source>
        <dbReference type="EMBL" id="GBP08690.1"/>
    </source>
</evidence>
<comment type="caution">
    <text evidence="5">The sequence shown here is derived from an EMBL/GenBank/DDBJ whole genome shotgun (WGS) entry which is preliminary data.</text>
</comment>
<feature type="region of interest" description="Disordered" evidence="3">
    <location>
        <begin position="635"/>
        <end position="669"/>
    </location>
</feature>
<gene>
    <name evidence="5" type="primary">Mamdc4</name>
    <name evidence="5" type="ORF">EVAR_7285_1</name>
</gene>
<feature type="disulfide bond" evidence="2">
    <location>
        <begin position="168"/>
        <end position="186"/>
    </location>
</feature>
<dbReference type="AlphaFoldDB" id="A0A4C1T545"/>
<keyword evidence="6" id="KW-1185">Reference proteome</keyword>
<dbReference type="InterPro" id="IPR035914">
    <property type="entry name" value="Sperma_CUB_dom_sf"/>
</dbReference>
<dbReference type="EMBL" id="BGZK01000032">
    <property type="protein sequence ID" value="GBP08690.1"/>
    <property type="molecule type" value="Genomic_DNA"/>
</dbReference>
<feature type="domain" description="CUB" evidence="4">
    <location>
        <begin position="371"/>
        <end position="515"/>
    </location>
</feature>
<dbReference type="Gene3D" id="2.60.120.290">
    <property type="entry name" value="Spermadhesin, CUB domain"/>
    <property type="match status" value="1"/>
</dbReference>
<comment type="caution">
    <text evidence="2">Lacks conserved residue(s) required for the propagation of feature annotation.</text>
</comment>
<dbReference type="FunFam" id="2.60.120.290:FF:000065">
    <property type="entry name" value="Uncharacterized protein, isoform E"/>
    <property type="match status" value="1"/>
</dbReference>
<accession>A0A4C1T545</accession>
<evidence type="ECO:0000256" key="1">
    <source>
        <dbReference type="ARBA" id="ARBA00023157"/>
    </source>
</evidence>
<dbReference type="PROSITE" id="PS50068">
    <property type="entry name" value="LDLRA_2"/>
    <property type="match status" value="1"/>
</dbReference>
<proteinExistence type="predicted"/>
<dbReference type="InterPro" id="IPR002172">
    <property type="entry name" value="LDrepeatLR_classA_rpt"/>
</dbReference>
<dbReference type="InterPro" id="IPR053207">
    <property type="entry name" value="Non-NMDA_GluR_Accessory"/>
</dbReference>
<dbReference type="PANTHER" id="PTHR47537:SF8">
    <property type="entry name" value="CUB DOMAIN-CONTAINING PROTEIN"/>
    <property type="match status" value="1"/>
</dbReference>
<evidence type="ECO:0000256" key="2">
    <source>
        <dbReference type="PROSITE-ProRule" id="PRU00124"/>
    </source>
</evidence>
<evidence type="ECO:0000256" key="3">
    <source>
        <dbReference type="SAM" id="MobiDB-lite"/>
    </source>
</evidence>
<dbReference type="STRING" id="151549.A0A4C1T545"/>
<dbReference type="CDD" id="cd00112">
    <property type="entry name" value="LDLa"/>
    <property type="match status" value="1"/>
</dbReference>